<dbReference type="Gene3D" id="1.10.530.10">
    <property type="match status" value="1"/>
</dbReference>
<dbReference type="EMBL" id="LJCS01000009">
    <property type="protein sequence ID" value="KOY63017.1"/>
    <property type="molecule type" value="Genomic_DNA"/>
</dbReference>
<dbReference type="Proteomes" id="UP000037727">
    <property type="component" value="Unassembled WGS sequence"/>
</dbReference>
<name>A0A5B0XAX6_9GAMM</name>
<dbReference type="SUPFAM" id="SSF53955">
    <property type="entry name" value="Lysozyme-like"/>
    <property type="match status" value="1"/>
</dbReference>
<dbReference type="Pfam" id="PF01464">
    <property type="entry name" value="SLT"/>
    <property type="match status" value="1"/>
</dbReference>
<feature type="chain" id="PRO_5024386165" evidence="1">
    <location>
        <begin position="21"/>
        <end position="156"/>
    </location>
</feature>
<dbReference type="CDD" id="cd13400">
    <property type="entry name" value="LT_IagB-like"/>
    <property type="match status" value="1"/>
</dbReference>
<keyword evidence="5" id="KW-1185">Reference proteome</keyword>
<dbReference type="InterPro" id="IPR023346">
    <property type="entry name" value="Lysozyme-like_dom_sf"/>
</dbReference>
<evidence type="ECO:0000256" key="1">
    <source>
        <dbReference type="SAM" id="SignalP"/>
    </source>
</evidence>
<dbReference type="InterPro" id="IPR008258">
    <property type="entry name" value="Transglycosylase_SLT_dom_1"/>
</dbReference>
<accession>A0A5B0XAX6</accession>
<dbReference type="OrthoDB" id="9808681at2"/>
<feature type="signal peptide" evidence="1">
    <location>
        <begin position="1"/>
        <end position="20"/>
    </location>
</feature>
<evidence type="ECO:0000313" key="4">
    <source>
        <dbReference type="EMBL" id="KOY63017.1"/>
    </source>
</evidence>
<evidence type="ECO:0000259" key="2">
    <source>
        <dbReference type="Pfam" id="PF01464"/>
    </source>
</evidence>
<dbReference type="AlphaFoldDB" id="A0A5B0XAX6"/>
<comment type="caution">
    <text evidence="3">The sequence shown here is derived from an EMBL/GenBank/DDBJ whole genome shotgun (WGS) entry which is preliminary data.</text>
</comment>
<evidence type="ECO:0000313" key="3">
    <source>
        <dbReference type="EMBL" id="KAA1195471.1"/>
    </source>
</evidence>
<gene>
    <name evidence="4" type="ORF">AM629_05535</name>
    <name evidence="3" type="ORF">F0L16_01945</name>
</gene>
<protein>
    <submittedName>
        <fullName evidence="3">Lytic transglycosylase domain-containing protein</fullName>
    </submittedName>
</protein>
<reference evidence="3 6" key="2">
    <citation type="submission" date="2019-09" db="EMBL/GenBank/DDBJ databases">
        <title>Whole genome sequence of Photorhabdus heterorhabditis strain ETL (Enterobacteriales: Enterobacteriaceae) a bacterial symbiont of Heterorhabditis zealandica strain ETL (Rhabditida: Heterorhabditidae).</title>
        <authorList>
            <person name="Lulamba T.E."/>
            <person name="Serepa-Dlamini M.H."/>
        </authorList>
    </citation>
    <scope>NUCLEOTIDE SEQUENCE [LARGE SCALE GENOMIC DNA]</scope>
    <source>
        <strain evidence="3 6">ETL</strain>
    </source>
</reference>
<keyword evidence="1" id="KW-0732">Signal</keyword>
<dbReference type="Proteomes" id="UP000322184">
    <property type="component" value="Unassembled WGS sequence"/>
</dbReference>
<organism evidence="3 6">
    <name type="scientific">Photorhabdus heterorhabditis</name>
    <dbReference type="NCBI Taxonomy" id="880156"/>
    <lineage>
        <taxon>Bacteria</taxon>
        <taxon>Pseudomonadati</taxon>
        <taxon>Pseudomonadota</taxon>
        <taxon>Gammaproteobacteria</taxon>
        <taxon>Enterobacterales</taxon>
        <taxon>Morganellaceae</taxon>
        <taxon>Photorhabdus</taxon>
    </lineage>
</organism>
<proteinExistence type="predicted"/>
<reference evidence="4 5" key="1">
    <citation type="submission" date="2015-09" db="EMBL/GenBank/DDBJ databases">
        <title>Draft genome sequence and assembly of Photorhabdus sp. VMG, a bacterial symbiont associated with Heterorhabditis zealandica.</title>
        <authorList>
            <person name="Naidoo S."/>
            <person name="Featherston J."/>
            <person name="Mothupi B."/>
            <person name="Gray V.M."/>
        </authorList>
    </citation>
    <scope>NUCLEOTIDE SEQUENCE [LARGE SCALE GENOMIC DNA]</scope>
    <source>
        <strain evidence="4 5">VMG</strain>
    </source>
</reference>
<evidence type="ECO:0000313" key="5">
    <source>
        <dbReference type="Proteomes" id="UP000037727"/>
    </source>
</evidence>
<evidence type="ECO:0000313" key="6">
    <source>
        <dbReference type="Proteomes" id="UP000322184"/>
    </source>
</evidence>
<dbReference type="RefSeq" id="WP_054476890.1">
    <property type="nucleotide sequence ID" value="NZ_CAWMRL010000009.1"/>
</dbReference>
<sequence length="156" mass="17650">MKIKALLLIAAIIFCFRTHAFCFNEAGAKYRIDPLLLKAIATQESGLNTQEMNINRNKKGKVLSIDYGLMQINSMHIPELKLLGVIQSKDDLLDNSCLNIQIGAWILAKHLQKCGINWTCLGSYNAGFKKDNDSKRMNYARKIYALYLPALQGEKR</sequence>
<feature type="domain" description="Transglycosylase SLT" evidence="2">
    <location>
        <begin position="22"/>
        <end position="145"/>
    </location>
</feature>
<dbReference type="EMBL" id="VTUW01000002">
    <property type="protein sequence ID" value="KAA1195471.1"/>
    <property type="molecule type" value="Genomic_DNA"/>
</dbReference>
<dbReference type="STRING" id="880156.AM629_05535"/>